<proteinExistence type="predicted"/>
<dbReference type="PANTHER" id="PTHR42678">
    <property type="entry name" value="AMIDASE"/>
    <property type="match status" value="1"/>
</dbReference>
<reference evidence="3 4" key="1">
    <citation type="submission" date="2019-09" db="EMBL/GenBank/DDBJ databases">
        <title>Wenzhouxiangella sp. Genome sequencing and assembly.</title>
        <authorList>
            <person name="Zhang R."/>
        </authorList>
    </citation>
    <scope>NUCLEOTIDE SEQUENCE [LARGE SCALE GENOMIC DNA]</scope>
    <source>
        <strain evidence="3 4">W260</strain>
    </source>
</reference>
<accession>A0A5N0TCH9</accession>
<dbReference type="SUPFAM" id="SSF75304">
    <property type="entry name" value="Amidase signature (AS) enzymes"/>
    <property type="match status" value="1"/>
</dbReference>
<dbReference type="EC" id="3.5.1.4" evidence="3"/>
<feature type="chain" id="PRO_5024420484" evidence="1">
    <location>
        <begin position="26"/>
        <end position="511"/>
    </location>
</feature>
<dbReference type="GO" id="GO:0004040">
    <property type="term" value="F:amidase activity"/>
    <property type="evidence" value="ECO:0007669"/>
    <property type="project" value="UniProtKB-EC"/>
</dbReference>
<keyword evidence="3" id="KW-0378">Hydrolase</keyword>
<name>A0A5N0TCH9_9GAMM</name>
<feature type="domain" description="Amidase" evidence="2">
    <location>
        <begin position="58"/>
        <end position="491"/>
    </location>
</feature>
<organism evidence="3 4">
    <name type="scientific">Marinihelvus fidelis</name>
    <dbReference type="NCBI Taxonomy" id="2613842"/>
    <lineage>
        <taxon>Bacteria</taxon>
        <taxon>Pseudomonadati</taxon>
        <taxon>Pseudomonadota</taxon>
        <taxon>Gammaproteobacteria</taxon>
        <taxon>Chromatiales</taxon>
        <taxon>Wenzhouxiangellaceae</taxon>
        <taxon>Marinihelvus</taxon>
    </lineage>
</organism>
<protein>
    <submittedName>
        <fullName evidence="3">Amidase</fullName>
        <ecNumber evidence="3">3.5.1.4</ecNumber>
    </submittedName>
</protein>
<dbReference type="PROSITE" id="PS51257">
    <property type="entry name" value="PROKAR_LIPOPROTEIN"/>
    <property type="match status" value="1"/>
</dbReference>
<dbReference type="Gene3D" id="3.90.1300.10">
    <property type="entry name" value="Amidase signature (AS) domain"/>
    <property type="match status" value="1"/>
</dbReference>
<keyword evidence="4" id="KW-1185">Reference proteome</keyword>
<comment type="caution">
    <text evidence="3">The sequence shown here is derived from an EMBL/GenBank/DDBJ whole genome shotgun (WGS) entry which is preliminary data.</text>
</comment>
<dbReference type="NCBIfam" id="NF006006">
    <property type="entry name" value="PRK08137.1"/>
    <property type="match status" value="1"/>
</dbReference>
<gene>
    <name evidence="3" type="ORF">F3N42_05885</name>
</gene>
<keyword evidence="1" id="KW-0732">Signal</keyword>
<sequence>MIRPRTLHQPALVATACALVLAACASTPDVDRQDRRFNEITVDELQAAMTGGELDSVDITRHYLDRIERVDPGINAIIETNPDAEAIAAALDRERAETGPRGPLHGIPVVLKANIDTGDAMATTAGSLALVEFRAPDDAQLVTRLRDAGVVILGKANLSEWANIRSTRSSSGWSSLGGQTRNPYDTARNPCGSSSGSAAAVAANLVVLSVGTETDGSIVCPAGTNGIVGIKPTLGLVSQDGIIPIAHSQDTAGPMARTVRDAALLLDAMAISTEQTGSLLDALEDATLEGKRIGVVRNYPGAGAHPGVDAVLQSAISAMEAAGATVVDIELHTDGAGAAEWEVLLYELKADLATYLQDAGAPYASLEELIAFNKANADTVMPLFGQEIFELAQAKGDLDDPTYTEALATGRRITRGAIDSALDANDLDALLAPTNGPAWLTDPVNGDTFSIGSSSWAAISGYPNITVPAGFVSGLPIGVSLFGTAWSDAGLIAIAYAFEQATQLRRPPGDG</sequence>
<feature type="signal peptide" evidence="1">
    <location>
        <begin position="1"/>
        <end position="25"/>
    </location>
</feature>
<dbReference type="AlphaFoldDB" id="A0A5N0TCH9"/>
<dbReference type="Pfam" id="PF01425">
    <property type="entry name" value="Amidase"/>
    <property type="match status" value="1"/>
</dbReference>
<evidence type="ECO:0000313" key="4">
    <source>
        <dbReference type="Proteomes" id="UP000325372"/>
    </source>
</evidence>
<dbReference type="Proteomes" id="UP000325372">
    <property type="component" value="Unassembled WGS sequence"/>
</dbReference>
<evidence type="ECO:0000256" key="1">
    <source>
        <dbReference type="SAM" id="SignalP"/>
    </source>
</evidence>
<dbReference type="EMBL" id="VYXP01000003">
    <property type="protein sequence ID" value="KAA9132742.1"/>
    <property type="molecule type" value="Genomic_DNA"/>
</dbReference>
<evidence type="ECO:0000313" key="3">
    <source>
        <dbReference type="EMBL" id="KAA9132742.1"/>
    </source>
</evidence>
<dbReference type="InterPro" id="IPR023631">
    <property type="entry name" value="Amidase_dom"/>
</dbReference>
<dbReference type="RefSeq" id="WP_150863464.1">
    <property type="nucleotide sequence ID" value="NZ_VYXP01000003.1"/>
</dbReference>
<evidence type="ECO:0000259" key="2">
    <source>
        <dbReference type="Pfam" id="PF01425"/>
    </source>
</evidence>
<dbReference type="PANTHER" id="PTHR42678:SF34">
    <property type="entry name" value="OS04G0183300 PROTEIN"/>
    <property type="match status" value="1"/>
</dbReference>
<dbReference type="InterPro" id="IPR036928">
    <property type="entry name" value="AS_sf"/>
</dbReference>